<evidence type="ECO:0000256" key="6">
    <source>
        <dbReference type="ARBA" id="ARBA00022989"/>
    </source>
</evidence>
<evidence type="ECO:0000256" key="5">
    <source>
        <dbReference type="ARBA" id="ARBA00022833"/>
    </source>
</evidence>
<dbReference type="PATRIC" id="fig|761659.10.peg.1780"/>
<feature type="transmembrane region" description="Helical" evidence="8">
    <location>
        <begin position="238"/>
        <end position="259"/>
    </location>
</feature>
<dbReference type="KEGG" id="srm:SRM_01628"/>
<dbReference type="Proteomes" id="UP000000933">
    <property type="component" value="Chromosome"/>
</dbReference>
<dbReference type="HOGENOM" id="CLU_015114_1_2_10"/>
<name>D5H944_SALRM</name>
<dbReference type="PANTHER" id="PTHR11040">
    <property type="entry name" value="ZINC/IRON TRANSPORTER"/>
    <property type="match status" value="1"/>
</dbReference>
<feature type="transmembrane region" description="Helical" evidence="8">
    <location>
        <begin position="265"/>
        <end position="285"/>
    </location>
</feature>
<evidence type="ECO:0000256" key="1">
    <source>
        <dbReference type="ARBA" id="ARBA00004651"/>
    </source>
</evidence>
<dbReference type="EMBL" id="FP565814">
    <property type="protein sequence ID" value="CBH24549.1"/>
    <property type="molecule type" value="Genomic_DNA"/>
</dbReference>
<evidence type="ECO:0000256" key="4">
    <source>
        <dbReference type="ARBA" id="ARBA00022692"/>
    </source>
</evidence>
<comment type="subcellular location">
    <subcellularLocation>
        <location evidence="1">Cell membrane</location>
        <topology evidence="1">Multi-pass membrane protein</topology>
    </subcellularLocation>
</comment>
<dbReference type="InterPro" id="IPR003689">
    <property type="entry name" value="ZIP"/>
</dbReference>
<feature type="transmembrane region" description="Helical" evidence="8">
    <location>
        <begin position="86"/>
        <end position="107"/>
    </location>
</feature>
<feature type="transmembrane region" description="Helical" evidence="8">
    <location>
        <begin position="167"/>
        <end position="190"/>
    </location>
</feature>
<proteinExistence type="inferred from homology"/>
<dbReference type="Pfam" id="PF02535">
    <property type="entry name" value="Zip"/>
    <property type="match status" value="1"/>
</dbReference>
<evidence type="ECO:0000256" key="2">
    <source>
        <dbReference type="ARBA" id="ARBA00006939"/>
    </source>
</evidence>
<comment type="similarity">
    <text evidence="2">Belongs to the ZIP transporter (TC 2.A.5) family.</text>
</comment>
<organism evidence="9 10">
    <name type="scientific">Salinibacter ruber (strain M8)</name>
    <dbReference type="NCBI Taxonomy" id="761659"/>
    <lineage>
        <taxon>Bacteria</taxon>
        <taxon>Pseudomonadati</taxon>
        <taxon>Rhodothermota</taxon>
        <taxon>Rhodothermia</taxon>
        <taxon>Rhodothermales</taxon>
        <taxon>Salinibacteraceae</taxon>
        <taxon>Salinibacter</taxon>
    </lineage>
</organism>
<evidence type="ECO:0000256" key="3">
    <source>
        <dbReference type="ARBA" id="ARBA00022475"/>
    </source>
</evidence>
<reference evidence="10" key="2">
    <citation type="submission" date="2010-04" db="EMBL/GenBank/DDBJ databases">
        <title>Genome sequence of Salinibacter ruber M8.</title>
        <authorList>
            <consortium name="Genoscope"/>
        </authorList>
    </citation>
    <scope>NUCLEOTIDE SEQUENCE [LARGE SCALE GENOMIC DNA]</scope>
    <source>
        <strain evidence="10">M8</strain>
    </source>
</reference>
<sequence length="317" mass="32827">MEVARPATDPGAEQPIAGSVATCILRAVPPPPRVFKALSPPVPSLPPWFEQLSPVLQSLLAGGFTWGVTALGASVVFFTRRVNQRLLDAMMGFAAGVMIAASFWSLLAPSIDMAAAQGITEWVPPTIGFLLGGVFLRLSDALLPHLHPGARRADAEGPTTSWRRATLLVLAITLHNIPEGLAVGVTFGAAAIELEVATGATLAGALALALGIGLQNFPEGIAVAMPLRGEGLSRGRSFWYGQLSGIVEPLSAVAGALAVVGVRPLLPYALSFAAGAMIYVVVEELIPESQRHGNTDLATLGVMGGFAVMMVLDVALG</sequence>
<feature type="transmembrane region" description="Helical" evidence="8">
    <location>
        <begin position="196"/>
        <end position="217"/>
    </location>
</feature>
<evidence type="ECO:0000256" key="7">
    <source>
        <dbReference type="ARBA" id="ARBA00023136"/>
    </source>
</evidence>
<keyword evidence="7 8" id="KW-0472">Membrane</keyword>
<dbReference type="GO" id="GO:0005385">
    <property type="term" value="F:zinc ion transmembrane transporter activity"/>
    <property type="evidence" value="ECO:0007669"/>
    <property type="project" value="TreeGrafter"/>
</dbReference>
<gene>
    <name evidence="9" type="ordered locus">SRM_01628</name>
</gene>
<dbReference type="PANTHER" id="PTHR11040:SF211">
    <property type="entry name" value="ZINC TRANSPORTER ZIP11"/>
    <property type="match status" value="1"/>
</dbReference>
<keyword evidence="6 8" id="KW-1133">Transmembrane helix</keyword>
<protein>
    <submittedName>
        <fullName evidence="9">Zinc transporter ZIP</fullName>
    </submittedName>
</protein>
<evidence type="ECO:0000313" key="9">
    <source>
        <dbReference type="EMBL" id="CBH24549.1"/>
    </source>
</evidence>
<evidence type="ECO:0000256" key="8">
    <source>
        <dbReference type="SAM" id="Phobius"/>
    </source>
</evidence>
<keyword evidence="4 8" id="KW-0812">Transmembrane</keyword>
<dbReference type="GO" id="GO:0005886">
    <property type="term" value="C:plasma membrane"/>
    <property type="evidence" value="ECO:0007669"/>
    <property type="project" value="UniProtKB-SubCell"/>
</dbReference>
<feature type="transmembrane region" description="Helical" evidence="8">
    <location>
        <begin position="297"/>
        <end position="316"/>
    </location>
</feature>
<evidence type="ECO:0000313" key="10">
    <source>
        <dbReference type="Proteomes" id="UP000000933"/>
    </source>
</evidence>
<accession>D5H944</accession>
<keyword evidence="5" id="KW-0862">Zinc</keyword>
<feature type="transmembrane region" description="Helical" evidence="8">
    <location>
        <begin position="55"/>
        <end position="79"/>
    </location>
</feature>
<keyword evidence="3" id="KW-1003">Cell membrane</keyword>
<reference evidence="9 10" key="1">
    <citation type="journal article" date="2010" name="ISME J.">
        <title>Fine-scale evolution: genomic, phenotypic and ecological differentiation in two coexisting Salinibacter ruber strains.</title>
        <authorList>
            <person name="Pena A."/>
            <person name="Teeling H."/>
            <person name="Huerta-Cepas J."/>
            <person name="Santos F."/>
            <person name="Yarza P."/>
            <person name="Brito-Echeverria J."/>
            <person name="Lucio M."/>
            <person name="Schmitt-Kopplin P."/>
            <person name="Meseguer I."/>
            <person name="Schenowitz C."/>
            <person name="Dossat C."/>
            <person name="Barbe V."/>
            <person name="Dopazo J."/>
            <person name="Rossello-Mora R."/>
            <person name="Schuler M."/>
            <person name="Glockner F.O."/>
            <person name="Amann R."/>
            <person name="Gabaldon T."/>
            <person name="Anton J."/>
        </authorList>
    </citation>
    <scope>NUCLEOTIDE SEQUENCE [LARGE SCALE GENOMIC DNA]</scope>
    <source>
        <strain evidence="9 10">M8</strain>
    </source>
</reference>
<dbReference type="AlphaFoldDB" id="D5H944"/>